<evidence type="ECO:0000313" key="1">
    <source>
        <dbReference type="EMBL" id="KIX12633.1"/>
    </source>
</evidence>
<sequence length="31" mass="3881">MRLQDNLWQALEMLRQTRLFYERSLSQLARL</sequence>
<dbReference type="STRING" id="1429043.X474_18685"/>
<protein>
    <submittedName>
        <fullName evidence="1">Uncharacterized protein</fullName>
    </submittedName>
</protein>
<name>A0A0D2HQ82_9BACT</name>
<proteinExistence type="predicted"/>
<dbReference type="InParanoid" id="A0A0D2HQ82"/>
<evidence type="ECO:0000313" key="2">
    <source>
        <dbReference type="Proteomes" id="UP000032233"/>
    </source>
</evidence>
<keyword evidence="2" id="KW-1185">Reference proteome</keyword>
<accession>A0A0D2HQ82</accession>
<comment type="caution">
    <text evidence="1">The sequence shown here is derived from an EMBL/GenBank/DDBJ whole genome shotgun (WGS) entry which is preliminary data.</text>
</comment>
<dbReference type="EMBL" id="AZAC01000029">
    <property type="protein sequence ID" value="KIX12633.1"/>
    <property type="molecule type" value="Genomic_DNA"/>
</dbReference>
<gene>
    <name evidence="1" type="ORF">X474_18685</name>
</gene>
<dbReference type="AlphaFoldDB" id="A0A0D2HQ82"/>
<organism evidence="1 2">
    <name type="scientific">Dethiosulfatarculus sandiegensis</name>
    <dbReference type="NCBI Taxonomy" id="1429043"/>
    <lineage>
        <taxon>Bacteria</taxon>
        <taxon>Pseudomonadati</taxon>
        <taxon>Thermodesulfobacteriota</taxon>
        <taxon>Desulfarculia</taxon>
        <taxon>Desulfarculales</taxon>
        <taxon>Desulfarculaceae</taxon>
        <taxon>Dethiosulfatarculus</taxon>
    </lineage>
</organism>
<dbReference type="Proteomes" id="UP000032233">
    <property type="component" value="Unassembled WGS sequence"/>
</dbReference>
<reference evidence="1 2" key="1">
    <citation type="submission" date="2013-11" db="EMBL/GenBank/DDBJ databases">
        <title>Metagenomic analysis of a methanogenic consortium involved in long chain n-alkane degradation.</title>
        <authorList>
            <person name="Davidova I.A."/>
            <person name="Callaghan A.V."/>
            <person name="Wawrik B."/>
            <person name="Pruitt S."/>
            <person name="Marks C."/>
            <person name="Duncan K.E."/>
            <person name="Suflita J.M."/>
        </authorList>
    </citation>
    <scope>NUCLEOTIDE SEQUENCE [LARGE SCALE GENOMIC DNA]</scope>
    <source>
        <strain evidence="1 2">SPR</strain>
    </source>
</reference>